<sequence>MTSIPLNSSAALDVSVVMAVYNGMRFIGPQLQSLLADLRPDDEVVVVDDASTDETPSFIASIGDARVRYCRNERNLGVRRSFEKAIGLARHPIICLCDQDDVWVRGKRQAVVTTFENDPGCVLVIHDAQVIDAQDAVTSTSFMQTRGGFNPGIGSNLLRNKYLGCAMSFRARLRSVILPIPATVPMHDMWIGLLAKATGSVAYLPSPYLLYRRHGGNVSPGSRAPLWTMLKWRWQLAFNLLYRLATASRTQN</sequence>
<keyword evidence="2" id="KW-0808">Transferase</keyword>
<proteinExistence type="predicted"/>
<gene>
    <name evidence="2" type="ORF">DI603_22320</name>
</gene>
<dbReference type="Proteomes" id="UP000249633">
    <property type="component" value="Unassembled WGS sequence"/>
</dbReference>
<dbReference type="AlphaFoldDB" id="A0A2W5D5B6"/>
<protein>
    <submittedName>
        <fullName evidence="2">Alpha-L-Rha alpha-1,3-L-rhamnosyltransferase</fullName>
    </submittedName>
</protein>
<dbReference type="Gene3D" id="3.90.550.10">
    <property type="entry name" value="Spore Coat Polysaccharide Biosynthesis Protein SpsA, Chain A"/>
    <property type="match status" value="1"/>
</dbReference>
<dbReference type="InterPro" id="IPR050834">
    <property type="entry name" value="Glycosyltransf_2"/>
</dbReference>
<comment type="caution">
    <text evidence="2">The sequence shown here is derived from an EMBL/GenBank/DDBJ whole genome shotgun (WGS) entry which is preliminary data.</text>
</comment>
<reference evidence="2 3" key="1">
    <citation type="submission" date="2017-08" db="EMBL/GenBank/DDBJ databases">
        <title>Infants hospitalized years apart are colonized by the same room-sourced microbial strains.</title>
        <authorList>
            <person name="Brooks B."/>
            <person name="Olm M.R."/>
            <person name="Firek B.A."/>
            <person name="Baker R."/>
            <person name="Thomas B.C."/>
            <person name="Morowitz M.J."/>
            <person name="Banfield J.F."/>
        </authorList>
    </citation>
    <scope>NUCLEOTIDE SEQUENCE [LARGE SCALE GENOMIC DNA]</scope>
    <source>
        <strain evidence="2">S2_012_000_R2_81</strain>
    </source>
</reference>
<dbReference type="Pfam" id="PF00535">
    <property type="entry name" value="Glycos_transf_2"/>
    <property type="match status" value="1"/>
</dbReference>
<dbReference type="InterPro" id="IPR001173">
    <property type="entry name" value="Glyco_trans_2-like"/>
</dbReference>
<accession>A0A2W5D5B6</accession>
<dbReference type="PANTHER" id="PTHR43685">
    <property type="entry name" value="GLYCOSYLTRANSFERASE"/>
    <property type="match status" value="1"/>
</dbReference>
<name>A0A2W5D5B6_9BURK</name>
<evidence type="ECO:0000259" key="1">
    <source>
        <dbReference type="Pfam" id="PF00535"/>
    </source>
</evidence>
<dbReference type="SUPFAM" id="SSF53448">
    <property type="entry name" value="Nucleotide-diphospho-sugar transferases"/>
    <property type="match status" value="1"/>
</dbReference>
<dbReference type="EMBL" id="QFOD01000032">
    <property type="protein sequence ID" value="PZP27305.1"/>
    <property type="molecule type" value="Genomic_DNA"/>
</dbReference>
<dbReference type="InterPro" id="IPR029044">
    <property type="entry name" value="Nucleotide-diphossugar_trans"/>
</dbReference>
<feature type="domain" description="Glycosyltransferase 2-like" evidence="1">
    <location>
        <begin position="15"/>
        <end position="176"/>
    </location>
</feature>
<dbReference type="PANTHER" id="PTHR43685:SF11">
    <property type="entry name" value="GLYCOSYLTRANSFERASE TAGX-RELATED"/>
    <property type="match status" value="1"/>
</dbReference>
<evidence type="ECO:0000313" key="3">
    <source>
        <dbReference type="Proteomes" id="UP000249633"/>
    </source>
</evidence>
<dbReference type="GO" id="GO:0016740">
    <property type="term" value="F:transferase activity"/>
    <property type="evidence" value="ECO:0007669"/>
    <property type="project" value="UniProtKB-KW"/>
</dbReference>
<organism evidence="2 3">
    <name type="scientific">Roseateles depolymerans</name>
    <dbReference type="NCBI Taxonomy" id="76731"/>
    <lineage>
        <taxon>Bacteria</taxon>
        <taxon>Pseudomonadati</taxon>
        <taxon>Pseudomonadota</taxon>
        <taxon>Betaproteobacteria</taxon>
        <taxon>Burkholderiales</taxon>
        <taxon>Sphaerotilaceae</taxon>
        <taxon>Roseateles</taxon>
    </lineage>
</organism>
<evidence type="ECO:0000313" key="2">
    <source>
        <dbReference type="EMBL" id="PZP27305.1"/>
    </source>
</evidence>